<name>A0A4R6SGU5_LABRH</name>
<dbReference type="Proteomes" id="UP000295444">
    <property type="component" value="Unassembled WGS sequence"/>
</dbReference>
<reference evidence="2 3" key="1">
    <citation type="submission" date="2019-03" db="EMBL/GenBank/DDBJ databases">
        <title>Genomic Encyclopedia of Type Strains, Phase IV (KMG-IV): sequencing the most valuable type-strain genomes for metagenomic binning, comparative biology and taxonomic classification.</title>
        <authorList>
            <person name="Goeker M."/>
        </authorList>
    </citation>
    <scope>NUCLEOTIDE SEQUENCE [LARGE SCALE GENOMIC DNA]</scope>
    <source>
        <strain evidence="2 3">DSM 45361</strain>
    </source>
</reference>
<dbReference type="InterPro" id="IPR010982">
    <property type="entry name" value="Lambda_DNA-bd_dom_sf"/>
</dbReference>
<dbReference type="GO" id="GO:0003677">
    <property type="term" value="F:DNA binding"/>
    <property type="evidence" value="ECO:0007669"/>
    <property type="project" value="InterPro"/>
</dbReference>
<dbReference type="OrthoDB" id="3672921at2"/>
<accession>A0A4R6SGU5</accession>
<dbReference type="Pfam" id="PF13560">
    <property type="entry name" value="HTH_31"/>
    <property type="match status" value="1"/>
</dbReference>
<keyword evidence="3" id="KW-1185">Reference proteome</keyword>
<protein>
    <submittedName>
        <fullName evidence="2">Helix-turn-helix protein</fullName>
    </submittedName>
</protein>
<organism evidence="2 3">
    <name type="scientific">Labedaea rhizosphaerae</name>
    <dbReference type="NCBI Taxonomy" id="598644"/>
    <lineage>
        <taxon>Bacteria</taxon>
        <taxon>Bacillati</taxon>
        <taxon>Actinomycetota</taxon>
        <taxon>Actinomycetes</taxon>
        <taxon>Pseudonocardiales</taxon>
        <taxon>Pseudonocardiaceae</taxon>
        <taxon>Labedaea</taxon>
    </lineage>
</organism>
<dbReference type="PROSITE" id="PS50943">
    <property type="entry name" value="HTH_CROC1"/>
    <property type="match status" value="1"/>
</dbReference>
<dbReference type="InterPro" id="IPR043917">
    <property type="entry name" value="DUF5753"/>
</dbReference>
<comment type="caution">
    <text evidence="2">The sequence shown here is derived from an EMBL/GenBank/DDBJ whole genome shotgun (WGS) entry which is preliminary data.</text>
</comment>
<sequence>MGREKAAAGYRELGAAMRRIRQAAGLTGRQVARKTGWDPSRVSRIEWGQINIEVSELTWYLGIMRVDKEVALPLIDLCRRAKEDRGHWLSPHGEWVPDTLSSLIYHESKASVSIQYEPLLVPGLLQSEGYARALISRETWRKGADVDASVEVRLERQDVLARSDCSFVFYVHEHALNLEVGGPAVMYEQMVTLTLLSAAPNVDVHIVPNSAGERSVLGEAFGLFEFEDHSPLVHLDLFATTLWLEEPGFVEPYRGLLAGLADISVDAEESRSSFAALADKYERGSIAHADGKLEEK</sequence>
<gene>
    <name evidence="2" type="ORF">EV186_102830</name>
</gene>
<feature type="domain" description="HTH cro/C1-type" evidence="1">
    <location>
        <begin position="17"/>
        <end position="57"/>
    </location>
</feature>
<proteinExistence type="predicted"/>
<dbReference type="SUPFAM" id="SSF47413">
    <property type="entry name" value="lambda repressor-like DNA-binding domains"/>
    <property type="match status" value="1"/>
</dbReference>
<dbReference type="Gene3D" id="1.10.260.40">
    <property type="entry name" value="lambda repressor-like DNA-binding domains"/>
    <property type="match status" value="1"/>
</dbReference>
<evidence type="ECO:0000259" key="1">
    <source>
        <dbReference type="PROSITE" id="PS50943"/>
    </source>
</evidence>
<dbReference type="CDD" id="cd00093">
    <property type="entry name" value="HTH_XRE"/>
    <property type="match status" value="1"/>
</dbReference>
<evidence type="ECO:0000313" key="3">
    <source>
        <dbReference type="Proteomes" id="UP000295444"/>
    </source>
</evidence>
<dbReference type="Pfam" id="PF19054">
    <property type="entry name" value="DUF5753"/>
    <property type="match status" value="1"/>
</dbReference>
<dbReference type="EMBL" id="SNXZ01000002">
    <property type="protein sequence ID" value="TDQ00964.1"/>
    <property type="molecule type" value="Genomic_DNA"/>
</dbReference>
<dbReference type="InterPro" id="IPR001387">
    <property type="entry name" value="Cro/C1-type_HTH"/>
</dbReference>
<dbReference type="AlphaFoldDB" id="A0A4R6SGU5"/>
<dbReference type="RefSeq" id="WP_133849608.1">
    <property type="nucleotide sequence ID" value="NZ_SNXZ01000002.1"/>
</dbReference>
<evidence type="ECO:0000313" key="2">
    <source>
        <dbReference type="EMBL" id="TDQ00964.1"/>
    </source>
</evidence>